<organism evidence="1 2">
    <name type="scientific">Arthrobacter phage Mufasa8</name>
    <dbReference type="NCBI Taxonomy" id="2656526"/>
    <lineage>
        <taxon>Viruses</taxon>
        <taxon>Duplodnaviria</taxon>
        <taxon>Heunggongvirae</taxon>
        <taxon>Uroviricota</taxon>
        <taxon>Caudoviricetes</taxon>
        <taxon>Mufasoctovirus</taxon>
        <taxon>Mufasoctovirus mufasa8</taxon>
    </lineage>
</organism>
<dbReference type="GeneID" id="55814479"/>
<evidence type="ECO:0000313" key="1">
    <source>
        <dbReference type="EMBL" id="QGJ93475.1"/>
    </source>
</evidence>
<dbReference type="Proteomes" id="UP000427282">
    <property type="component" value="Segment"/>
</dbReference>
<reference evidence="1 2" key="1">
    <citation type="submission" date="2019-10" db="EMBL/GenBank/DDBJ databases">
        <authorList>
            <person name="Garlena R.A."/>
            <person name="Russell D.A."/>
            <person name="Pope W.H."/>
            <person name="Jacobs-Sera D."/>
            <person name="Hatfull G.F."/>
        </authorList>
    </citation>
    <scope>NUCLEOTIDE SEQUENCE [LARGE SCALE GENOMIC DNA]</scope>
</reference>
<protein>
    <submittedName>
        <fullName evidence="1">Cysteine protease</fullName>
    </submittedName>
</protein>
<proteinExistence type="predicted"/>
<evidence type="ECO:0000313" key="2">
    <source>
        <dbReference type="Proteomes" id="UP000427282"/>
    </source>
</evidence>
<dbReference type="RefSeq" id="YP_009885106.1">
    <property type="nucleotide sequence ID" value="NC_049478.1"/>
</dbReference>
<name>A0A649VN21_9CAUD</name>
<dbReference type="GO" id="GO:0001897">
    <property type="term" value="P:symbiont-mediated cytolysis of host cell"/>
    <property type="evidence" value="ECO:0007669"/>
    <property type="project" value="UniProtKB-ARBA"/>
</dbReference>
<accession>A0A649VN21</accession>
<gene>
    <name evidence="1" type="primary">26</name>
    <name evidence="1" type="ORF">SEA_MUFASA8_26</name>
</gene>
<keyword evidence="2" id="KW-1185">Reference proteome</keyword>
<dbReference type="EMBL" id="MN586027">
    <property type="protein sequence ID" value="QGJ93475.1"/>
    <property type="molecule type" value="Genomic_DNA"/>
</dbReference>
<dbReference type="GO" id="GO:0006508">
    <property type="term" value="P:proteolysis"/>
    <property type="evidence" value="ECO:0007669"/>
    <property type="project" value="UniProtKB-KW"/>
</dbReference>
<sequence length="214" mass="22902">MTEVRPLGRHVNHDPRSRAYQAVVAPTRKPVLHRHYGPVLDQGQLGSCTGNAMAQALNTAPFHKPRTRLLTEADAVAIYSAATALDSIPGHYPPEDTGSDGLSVAKAAKAKGYISSYTHAFSVEQALGALQLSPFLFGTSWHQSMFTPDAQGFVHPDGNVVGGHEILCIGDTGKELVFLNSWGKGWGLSGKFKLTYEDFAALMADSGDVTVPVK</sequence>
<dbReference type="GO" id="GO:0008233">
    <property type="term" value="F:peptidase activity"/>
    <property type="evidence" value="ECO:0007669"/>
    <property type="project" value="UniProtKB-KW"/>
</dbReference>
<keyword evidence="1" id="KW-0645">Protease</keyword>
<keyword evidence="1" id="KW-0378">Hydrolase</keyword>
<dbReference type="Gene3D" id="3.90.70.10">
    <property type="entry name" value="Cysteine proteinases"/>
    <property type="match status" value="1"/>
</dbReference>
<dbReference type="SUPFAM" id="SSF54001">
    <property type="entry name" value="Cysteine proteinases"/>
    <property type="match status" value="1"/>
</dbReference>
<dbReference type="InterPro" id="IPR038765">
    <property type="entry name" value="Papain-like_cys_pep_sf"/>
</dbReference>
<dbReference type="KEGG" id="vg:55814479"/>